<protein>
    <recommendedName>
        <fullName evidence="1">PucR C-terminal helix-turn-helix domain-containing protein</fullName>
    </recommendedName>
</protein>
<dbReference type="InterPro" id="IPR042070">
    <property type="entry name" value="PucR_C-HTH_sf"/>
</dbReference>
<name>A0A010YRM8_9ACTN</name>
<dbReference type="HOGENOM" id="CLU_1178653_0_0_11"/>
<gene>
    <name evidence="2" type="ORF">CryarDRAFT_4067</name>
</gene>
<reference evidence="2 3" key="1">
    <citation type="submission" date="2013-07" db="EMBL/GenBank/DDBJ databases">
        <authorList>
            <consortium name="DOE Joint Genome Institute"/>
            <person name="Eisen J."/>
            <person name="Huntemann M."/>
            <person name="Han J."/>
            <person name="Chen A."/>
            <person name="Kyrpides N."/>
            <person name="Mavromatis K."/>
            <person name="Markowitz V."/>
            <person name="Palaniappan K."/>
            <person name="Ivanova N."/>
            <person name="Schaumberg A."/>
            <person name="Pati A."/>
            <person name="Liolios K."/>
            <person name="Nordberg H.P."/>
            <person name="Cantor M.N."/>
            <person name="Hua S.X."/>
            <person name="Woyke T."/>
        </authorList>
    </citation>
    <scope>NUCLEOTIDE SEQUENCE [LARGE SCALE GENOMIC DNA]</scope>
    <source>
        <strain evidence="2 3">DSM 44712</strain>
    </source>
</reference>
<dbReference type="EMBL" id="JFBT01000001">
    <property type="protein sequence ID" value="EXG82865.1"/>
    <property type="molecule type" value="Genomic_DNA"/>
</dbReference>
<dbReference type="AlphaFoldDB" id="A0A010YRM8"/>
<dbReference type="Pfam" id="PF13556">
    <property type="entry name" value="HTH_30"/>
    <property type="match status" value="1"/>
</dbReference>
<sequence>MADATFTALGQSLLAKVDVLAGELAARVRLAERELDVVPPEDLAAVCAEQLRTGWNRSRRRCARSTGRLLAVLPRPDGAAFPSLRGSRFGVSPPYQPLSQSAEALRLARLALAAVPPGTAGVCHYGERPIATVIADNPGTADDLARRVPGGLLELPADDRDALLRTARAWFDADGSTTRAAAAMFCHRNTVRYRLSRVEALTGRSVDRPREAAELLFALEAVALDLTRRHPGDRR</sequence>
<evidence type="ECO:0000313" key="2">
    <source>
        <dbReference type="EMBL" id="EXG82865.1"/>
    </source>
</evidence>
<dbReference type="PANTHER" id="PTHR33744">
    <property type="entry name" value="CARBOHYDRATE DIACID REGULATOR"/>
    <property type="match status" value="1"/>
</dbReference>
<dbReference type="RefSeq" id="WP_051570693.1">
    <property type="nucleotide sequence ID" value="NZ_KK073874.1"/>
</dbReference>
<dbReference type="InterPro" id="IPR025736">
    <property type="entry name" value="PucR_C-HTH_dom"/>
</dbReference>
<evidence type="ECO:0000313" key="3">
    <source>
        <dbReference type="Proteomes" id="UP000021053"/>
    </source>
</evidence>
<keyword evidence="3" id="KW-1185">Reference proteome</keyword>
<proteinExistence type="predicted"/>
<organism evidence="2 3">
    <name type="scientific">Cryptosporangium arvum DSM 44712</name>
    <dbReference type="NCBI Taxonomy" id="927661"/>
    <lineage>
        <taxon>Bacteria</taxon>
        <taxon>Bacillati</taxon>
        <taxon>Actinomycetota</taxon>
        <taxon>Actinomycetes</taxon>
        <taxon>Cryptosporangiales</taxon>
        <taxon>Cryptosporangiaceae</taxon>
        <taxon>Cryptosporangium</taxon>
    </lineage>
</organism>
<accession>A0A010YRM8</accession>
<dbReference type="InterPro" id="IPR051448">
    <property type="entry name" value="CdaR-like_regulators"/>
</dbReference>
<dbReference type="PATRIC" id="fig|927661.3.peg.4041"/>
<comment type="caution">
    <text evidence="2">The sequence shown here is derived from an EMBL/GenBank/DDBJ whole genome shotgun (WGS) entry which is preliminary data.</text>
</comment>
<dbReference type="PANTHER" id="PTHR33744:SF1">
    <property type="entry name" value="DNA-BINDING TRANSCRIPTIONAL ACTIVATOR ADER"/>
    <property type="match status" value="1"/>
</dbReference>
<feature type="domain" description="PucR C-terminal helix-turn-helix" evidence="1">
    <location>
        <begin position="163"/>
        <end position="221"/>
    </location>
</feature>
<dbReference type="OrthoDB" id="3196285at2"/>
<dbReference type="Proteomes" id="UP000021053">
    <property type="component" value="Unassembled WGS sequence"/>
</dbReference>
<dbReference type="Gene3D" id="1.10.10.2840">
    <property type="entry name" value="PucR C-terminal helix-turn-helix domain"/>
    <property type="match status" value="1"/>
</dbReference>
<evidence type="ECO:0000259" key="1">
    <source>
        <dbReference type="Pfam" id="PF13556"/>
    </source>
</evidence>